<feature type="region of interest" description="Disordered" evidence="1">
    <location>
        <begin position="193"/>
        <end position="371"/>
    </location>
</feature>
<feature type="domain" description="C2" evidence="2">
    <location>
        <begin position="1"/>
        <end position="117"/>
    </location>
</feature>
<dbReference type="PANTHER" id="PTHR47052">
    <property type="entry name" value="CONSERVED SERINE PROLINE-RICH PROTEIN (AFU_ORTHOLOGUE AFUA_2G01790)"/>
    <property type="match status" value="1"/>
</dbReference>
<dbReference type="Gene3D" id="2.60.40.150">
    <property type="entry name" value="C2 domain"/>
    <property type="match status" value="1"/>
</dbReference>
<gene>
    <name evidence="3" type="ORF">EMPS_07201</name>
</gene>
<dbReference type="InterPro" id="IPR052981">
    <property type="entry name" value="Ingression_C2_domain"/>
</dbReference>
<evidence type="ECO:0000313" key="3">
    <source>
        <dbReference type="EMBL" id="GJJ74843.1"/>
    </source>
</evidence>
<reference evidence="3" key="1">
    <citation type="submission" date="2021-11" db="EMBL/GenBank/DDBJ databases">
        <authorList>
            <person name="Herlambang A."/>
            <person name="Guo Y."/>
            <person name="Takashima Y."/>
            <person name="Nishizawa T."/>
        </authorList>
    </citation>
    <scope>NUCLEOTIDE SEQUENCE</scope>
    <source>
        <strain evidence="3">E1425</strain>
    </source>
</reference>
<evidence type="ECO:0000256" key="1">
    <source>
        <dbReference type="SAM" id="MobiDB-lite"/>
    </source>
</evidence>
<keyword evidence="4" id="KW-1185">Reference proteome</keyword>
<dbReference type="PANTHER" id="PTHR47052:SF3">
    <property type="entry name" value="INGRESSION PROTEIN 1"/>
    <property type="match status" value="1"/>
</dbReference>
<dbReference type="PROSITE" id="PS50004">
    <property type="entry name" value="C2"/>
    <property type="match status" value="1"/>
</dbReference>
<dbReference type="SUPFAM" id="SSF49562">
    <property type="entry name" value="C2 domain (Calcium/lipid-binding domain, CaLB)"/>
    <property type="match status" value="1"/>
</dbReference>
<reference evidence="3" key="2">
    <citation type="journal article" date="2022" name="Microbiol. Resour. Announc.">
        <title>Whole-Genome Sequence of Entomortierella parvispora E1425, a Mucoromycotan Fungus Associated with Burkholderiaceae-Related Endosymbiotic Bacteria.</title>
        <authorList>
            <person name="Herlambang A."/>
            <person name="Guo Y."/>
            <person name="Takashima Y."/>
            <person name="Narisawa K."/>
            <person name="Ohta H."/>
            <person name="Nishizawa T."/>
        </authorList>
    </citation>
    <scope>NUCLEOTIDE SEQUENCE</scope>
    <source>
        <strain evidence="3">E1425</strain>
    </source>
</reference>
<evidence type="ECO:0000259" key="2">
    <source>
        <dbReference type="PROSITE" id="PS50004"/>
    </source>
</evidence>
<dbReference type="InterPro" id="IPR000008">
    <property type="entry name" value="C2_dom"/>
</dbReference>
<name>A0A9P3LY80_9FUNG</name>
<organism evidence="3 4">
    <name type="scientific">Entomortierella parvispora</name>
    <dbReference type="NCBI Taxonomy" id="205924"/>
    <lineage>
        <taxon>Eukaryota</taxon>
        <taxon>Fungi</taxon>
        <taxon>Fungi incertae sedis</taxon>
        <taxon>Mucoromycota</taxon>
        <taxon>Mortierellomycotina</taxon>
        <taxon>Mortierellomycetes</taxon>
        <taxon>Mortierellales</taxon>
        <taxon>Mortierellaceae</taxon>
        <taxon>Entomortierella</taxon>
    </lineage>
</organism>
<sequence length="385" mass="41403">MASTQRKLGVLVAIPIKGRKLVNKSGGKLSPYVQLRLGDQNKRTRASLIAAVEPEWDQEIRLDVFQGQLDMRVAVRDEGKYGLIGEGILMLHEVIDKGELDVWFPIRLKGASTGDVYFELTFYAAAPPPGPGIAPSPLHQRPSLRYQMNQAPAGAGGRPLPNAPIAMHGRMNGPPAPYAGNIYQHPVGYSPGAIPYPVPGQHQPLSPQQQQMRPPMQMSYPQSKPPMTTAPPFGGPPSGPGFHPAVVAAATPTFRPTTQYSGGPSRPIQGGFVNSPPPFPTGPTTSSSHYPNSYPNNNPQRPSMPTSMPVPQPYNPNQGHGQAAHHGPGPGQRPPNAGYPMIHNRPGGVSTPQQMQQQQRPPITTAPMGPVTPMRQYNYTLGSFP</sequence>
<dbReference type="OrthoDB" id="270970at2759"/>
<accession>A0A9P3LY80</accession>
<protein>
    <recommendedName>
        <fullName evidence="2">C2 domain-containing protein</fullName>
    </recommendedName>
</protein>
<feature type="compositionally biased region" description="Low complexity" evidence="1">
    <location>
        <begin position="282"/>
        <end position="299"/>
    </location>
</feature>
<dbReference type="Proteomes" id="UP000827284">
    <property type="component" value="Unassembled WGS sequence"/>
</dbReference>
<feature type="compositionally biased region" description="Low complexity" evidence="1">
    <location>
        <begin position="199"/>
        <end position="222"/>
    </location>
</feature>
<comment type="caution">
    <text evidence="3">The sequence shown here is derived from an EMBL/GenBank/DDBJ whole genome shotgun (WGS) entry which is preliminary data.</text>
</comment>
<dbReference type="AlphaFoldDB" id="A0A9P3LY80"/>
<evidence type="ECO:0000313" key="4">
    <source>
        <dbReference type="Proteomes" id="UP000827284"/>
    </source>
</evidence>
<proteinExistence type="predicted"/>
<dbReference type="Pfam" id="PF00168">
    <property type="entry name" value="C2"/>
    <property type="match status" value="1"/>
</dbReference>
<dbReference type="EMBL" id="BQFW01000009">
    <property type="protein sequence ID" value="GJJ74843.1"/>
    <property type="molecule type" value="Genomic_DNA"/>
</dbReference>
<feature type="compositionally biased region" description="Low complexity" evidence="1">
    <location>
        <begin position="318"/>
        <end position="327"/>
    </location>
</feature>
<dbReference type="InterPro" id="IPR035892">
    <property type="entry name" value="C2_domain_sf"/>
</dbReference>